<accession>A0A7W8VAW4</accession>
<reference evidence="1 2" key="1">
    <citation type="submission" date="2020-08" db="EMBL/GenBank/DDBJ databases">
        <title>Genomic Encyclopedia of Type Strains, Phase IV (KMG-V): Genome sequencing to study the core and pangenomes of soil and plant-associated prokaryotes.</title>
        <authorList>
            <person name="Whitman W."/>
        </authorList>
    </citation>
    <scope>NUCLEOTIDE SEQUENCE [LARGE SCALE GENOMIC DNA]</scope>
    <source>
        <strain evidence="1 2">JPY158</strain>
    </source>
</reference>
<gene>
    <name evidence="1" type="ORF">HDG40_007929</name>
</gene>
<comment type="caution">
    <text evidence="1">The sequence shown here is derived from an EMBL/GenBank/DDBJ whole genome shotgun (WGS) entry which is preliminary data.</text>
</comment>
<proteinExistence type="predicted"/>
<organism evidence="1 2">
    <name type="scientific">Paraburkholderia atlantica</name>
    <dbReference type="NCBI Taxonomy" id="2654982"/>
    <lineage>
        <taxon>Bacteria</taxon>
        <taxon>Pseudomonadati</taxon>
        <taxon>Pseudomonadota</taxon>
        <taxon>Betaproteobacteria</taxon>
        <taxon>Burkholderiales</taxon>
        <taxon>Burkholderiaceae</taxon>
        <taxon>Paraburkholderia</taxon>
    </lineage>
</organism>
<dbReference type="EMBL" id="JACHDD010000047">
    <property type="protein sequence ID" value="MBB5429731.1"/>
    <property type="molecule type" value="Genomic_DNA"/>
</dbReference>
<dbReference type="Gene3D" id="3.40.50.300">
    <property type="entry name" value="P-loop containing nucleotide triphosphate hydrolases"/>
    <property type="match status" value="1"/>
</dbReference>
<protein>
    <submittedName>
        <fullName evidence="1">Uncharacterized protein</fullName>
    </submittedName>
</protein>
<evidence type="ECO:0000313" key="1">
    <source>
        <dbReference type="EMBL" id="MBB5429731.1"/>
    </source>
</evidence>
<keyword evidence="2" id="KW-1185">Reference proteome</keyword>
<dbReference type="AlphaFoldDB" id="A0A7W8VAW4"/>
<dbReference type="Proteomes" id="UP000592780">
    <property type="component" value="Unassembled WGS sequence"/>
</dbReference>
<name>A0A7W8VAW4_PARAM</name>
<sequence length="760" mass="83475">MAFAQHMASTTEAGPILFIDADVEAPGVSYLYRTRKPEVSISLEDLLALAHADTSPDLRATIEYVGKEMLDQKIGDVFVLPVKRLLDDLSGFTIRPEHLVRARRNQPYLMVDIVRALAAELGCSLAVVDLRAGLVDIAVQFLADPSVERVFVTTASGQATNALQGMLCSLGLVERHTGCAGRQPFVLVNQVPREMFDDAGFRGTLQAKLEEHAEREFLPSNPGASVDVAPAVESALAFGFSLHVPALVASADDWEAYVLDLQRTGFTAALASEMSAWLDSQGIAPDKVERKAGFNSSQREHDAACNKLVSFAEKMEFAETAENIERPMLTPPLQRLLSDFVRNPPIAVIEGTKGTGKTLTFRYLLEHTMWARAAEAMGFGNSSTFNGIFLPVLGSVNSSDTMLDLVNSRRASVAQSLEGTQSVRVSETIALIRNGLEQSLNINDWTDLWLSLIAKSAGFSAWDDMVVAVQVIDQARPIALFEGLEEVFPNPYTDATQADALRALLREVPVRLREEAGRPVGVLIFARSDMVEAVIEQNVQQFRASYRSYALTWLDVDIQELVVWLVANSGAAPNLWSTTWRSRSDSEREADLRQIWGLKLGADTSKEARSTEWVIAVLTDLTGRLTARDLVRFIKQAAAGSVGTGLDDRLLTPNAMRKAVEYTSGLKVDEYPKEVRELTPIFSKLRAISDLTTPFDRAEAAAQGIEPNELDILEKYGVAYADEGSFEVPELFRIGLGMKRKGARPNIISLTRKARERAKA</sequence>
<dbReference type="InterPro" id="IPR027417">
    <property type="entry name" value="P-loop_NTPase"/>
</dbReference>
<evidence type="ECO:0000313" key="2">
    <source>
        <dbReference type="Proteomes" id="UP000592780"/>
    </source>
</evidence>